<feature type="chain" id="PRO_5039577090" evidence="2">
    <location>
        <begin position="21"/>
        <end position="78"/>
    </location>
</feature>
<evidence type="ECO:0000256" key="2">
    <source>
        <dbReference type="SAM" id="SignalP"/>
    </source>
</evidence>
<protein>
    <submittedName>
        <fullName evidence="3">Myosin-1</fullName>
    </submittedName>
</protein>
<name>A0A562IML5_9ACTN</name>
<dbReference type="PROSITE" id="PS51257">
    <property type="entry name" value="PROKAR_LIPOPROTEIN"/>
    <property type="match status" value="1"/>
</dbReference>
<feature type="region of interest" description="Disordered" evidence="1">
    <location>
        <begin position="21"/>
        <end position="78"/>
    </location>
</feature>
<feature type="compositionally biased region" description="Low complexity" evidence="1">
    <location>
        <begin position="21"/>
        <end position="47"/>
    </location>
</feature>
<evidence type="ECO:0000313" key="4">
    <source>
        <dbReference type="Proteomes" id="UP000321490"/>
    </source>
</evidence>
<proteinExistence type="predicted"/>
<evidence type="ECO:0000313" key="3">
    <source>
        <dbReference type="EMBL" id="TWH72249.1"/>
    </source>
</evidence>
<keyword evidence="2" id="KW-0732">Signal</keyword>
<sequence>MRHALAGACAALLLAGCGSAAVPEPQAAPTTGATGTTGATATAGVGAPSPARTRPTESWSRSGYRTRTTPLPRGPAPR</sequence>
<keyword evidence="4" id="KW-1185">Reference proteome</keyword>
<dbReference type="EMBL" id="VLKF01000001">
    <property type="protein sequence ID" value="TWH72249.1"/>
    <property type="molecule type" value="Genomic_DNA"/>
</dbReference>
<feature type="signal peptide" evidence="2">
    <location>
        <begin position="1"/>
        <end position="20"/>
    </location>
</feature>
<dbReference type="Proteomes" id="UP000321490">
    <property type="component" value="Unassembled WGS sequence"/>
</dbReference>
<organism evidence="3 4">
    <name type="scientific">Modestobacter roseus</name>
    <dbReference type="NCBI Taxonomy" id="1181884"/>
    <lineage>
        <taxon>Bacteria</taxon>
        <taxon>Bacillati</taxon>
        <taxon>Actinomycetota</taxon>
        <taxon>Actinomycetes</taxon>
        <taxon>Geodermatophilales</taxon>
        <taxon>Geodermatophilaceae</taxon>
        <taxon>Modestobacter</taxon>
    </lineage>
</organism>
<dbReference type="AlphaFoldDB" id="A0A562IML5"/>
<gene>
    <name evidence="3" type="ORF">JD78_00760</name>
</gene>
<accession>A0A562IML5</accession>
<evidence type="ECO:0000256" key="1">
    <source>
        <dbReference type="SAM" id="MobiDB-lite"/>
    </source>
</evidence>
<comment type="caution">
    <text evidence="3">The sequence shown here is derived from an EMBL/GenBank/DDBJ whole genome shotgun (WGS) entry which is preliminary data.</text>
</comment>
<feature type="compositionally biased region" description="Polar residues" evidence="1">
    <location>
        <begin position="56"/>
        <end position="69"/>
    </location>
</feature>
<reference evidence="3 4" key="1">
    <citation type="submission" date="2019-07" db="EMBL/GenBank/DDBJ databases">
        <title>R&amp;d 2014.</title>
        <authorList>
            <person name="Klenk H.-P."/>
        </authorList>
    </citation>
    <scope>NUCLEOTIDE SEQUENCE [LARGE SCALE GENOMIC DNA]</scope>
    <source>
        <strain evidence="3 4">DSM 45764</strain>
    </source>
</reference>